<protein>
    <submittedName>
        <fullName evidence="5">Myo-inositol 2-dehydrogenase/D-chiro-inositol 1-dehydrogenase</fullName>
    </submittedName>
</protein>
<dbReference type="OrthoDB" id="9815825at2"/>
<keyword evidence="6" id="KW-1185">Reference proteome</keyword>
<dbReference type="EMBL" id="SLZZ01000002">
    <property type="protein sequence ID" value="TCS82221.1"/>
    <property type="molecule type" value="Genomic_DNA"/>
</dbReference>
<name>A0A4R3KHS1_9FIRM</name>
<evidence type="ECO:0000259" key="3">
    <source>
        <dbReference type="Pfam" id="PF01408"/>
    </source>
</evidence>
<keyword evidence="2" id="KW-0560">Oxidoreductase</keyword>
<dbReference type="AlphaFoldDB" id="A0A4R3KHS1"/>
<dbReference type="SUPFAM" id="SSF51735">
    <property type="entry name" value="NAD(P)-binding Rossmann-fold domains"/>
    <property type="match status" value="1"/>
</dbReference>
<dbReference type="InterPro" id="IPR000683">
    <property type="entry name" value="Gfo/Idh/MocA-like_OxRdtase_N"/>
</dbReference>
<dbReference type="PANTHER" id="PTHR42840:SF3">
    <property type="entry name" value="BINDING ROSSMANN FOLD OXIDOREDUCTASE, PUTATIVE (AFU_ORTHOLOGUE AFUA_2G10240)-RELATED"/>
    <property type="match status" value="1"/>
</dbReference>
<feature type="domain" description="Gfo/Idh/MocA-like oxidoreductase N-terminal" evidence="3">
    <location>
        <begin position="4"/>
        <end position="121"/>
    </location>
</feature>
<dbReference type="Pfam" id="PF01408">
    <property type="entry name" value="GFO_IDH_MocA"/>
    <property type="match status" value="1"/>
</dbReference>
<dbReference type="RefSeq" id="WP_132378378.1">
    <property type="nucleotide sequence ID" value="NZ_DAIPCY010000007.1"/>
</dbReference>
<evidence type="ECO:0000313" key="6">
    <source>
        <dbReference type="Proteomes" id="UP000295726"/>
    </source>
</evidence>
<reference evidence="5 6" key="1">
    <citation type="submission" date="2019-03" db="EMBL/GenBank/DDBJ databases">
        <title>Genomic Encyclopedia of Type Strains, Phase IV (KMG-IV): sequencing the most valuable type-strain genomes for metagenomic binning, comparative biology and taxonomic classification.</title>
        <authorList>
            <person name="Goeker M."/>
        </authorList>
    </citation>
    <scope>NUCLEOTIDE SEQUENCE [LARGE SCALE GENOMIC DNA]</scope>
    <source>
        <strain evidence="5 6">DSM 29489</strain>
    </source>
</reference>
<evidence type="ECO:0000256" key="1">
    <source>
        <dbReference type="ARBA" id="ARBA00010928"/>
    </source>
</evidence>
<evidence type="ECO:0000256" key="2">
    <source>
        <dbReference type="ARBA" id="ARBA00023002"/>
    </source>
</evidence>
<dbReference type="Proteomes" id="UP000295726">
    <property type="component" value="Unassembled WGS sequence"/>
</dbReference>
<dbReference type="Gene3D" id="3.40.50.720">
    <property type="entry name" value="NAD(P)-binding Rossmann-like Domain"/>
    <property type="match status" value="1"/>
</dbReference>
<proteinExistence type="inferred from homology"/>
<dbReference type="GO" id="GO:0000166">
    <property type="term" value="F:nucleotide binding"/>
    <property type="evidence" value="ECO:0007669"/>
    <property type="project" value="InterPro"/>
</dbReference>
<dbReference type="InterPro" id="IPR055170">
    <property type="entry name" value="GFO_IDH_MocA-like_dom"/>
</dbReference>
<dbReference type="SUPFAM" id="SSF55347">
    <property type="entry name" value="Glyceraldehyde-3-phosphate dehydrogenase-like, C-terminal domain"/>
    <property type="match status" value="1"/>
</dbReference>
<evidence type="ECO:0000313" key="5">
    <source>
        <dbReference type="EMBL" id="TCS82221.1"/>
    </source>
</evidence>
<gene>
    <name evidence="5" type="ORF">EDD59_10285</name>
</gene>
<accession>A0A4R3KHS1</accession>
<sequence>MKKIRIGSIGLGRLGYEHAVNIAARVPGAELKALCDVDKEKLRNVAGQLGVEQTYEDYEQMCKDPELDAICIVSPSDLHTKQIRTALDNGKHVFCEKPLDTMVEKCREAEQIVAAHPEQVFMLGFMRRYDYSYRKAKEKIDRGDIGRIILIRAYTQDPLATIESTLKFAPHSGGQFLDMCVHDIDLCSWFTGGQKPKELWAVGGCFAYPQYRELNDGDNVSCLIQYEDETMAFLFAGRAAAHGCNVETEIIGTKGTLRIGSVGTDSMLEVLSENGVCRECYPDFMYRWHDAYIAEMEEFVNCIREGRKPGVTVYDGTLASETAYRCKESFETGKKLSFREN</sequence>
<comment type="caution">
    <text evidence="5">The sequence shown here is derived from an EMBL/GenBank/DDBJ whole genome shotgun (WGS) entry which is preliminary data.</text>
</comment>
<feature type="domain" description="GFO/IDH/MocA-like oxidoreductase" evidence="4">
    <location>
        <begin position="133"/>
        <end position="258"/>
    </location>
</feature>
<comment type="similarity">
    <text evidence="1">Belongs to the Gfo/Idh/MocA family.</text>
</comment>
<dbReference type="Gene3D" id="3.30.360.10">
    <property type="entry name" value="Dihydrodipicolinate Reductase, domain 2"/>
    <property type="match status" value="1"/>
</dbReference>
<dbReference type="GO" id="GO:0006740">
    <property type="term" value="P:NADPH regeneration"/>
    <property type="evidence" value="ECO:0007669"/>
    <property type="project" value="TreeGrafter"/>
</dbReference>
<dbReference type="PANTHER" id="PTHR42840">
    <property type="entry name" value="NAD(P)-BINDING ROSSMANN-FOLD SUPERFAMILY PROTEIN-RELATED"/>
    <property type="match status" value="1"/>
</dbReference>
<evidence type="ECO:0000259" key="4">
    <source>
        <dbReference type="Pfam" id="PF22725"/>
    </source>
</evidence>
<dbReference type="Pfam" id="PF22725">
    <property type="entry name" value="GFO_IDH_MocA_C3"/>
    <property type="match status" value="1"/>
</dbReference>
<dbReference type="GO" id="GO:0016491">
    <property type="term" value="F:oxidoreductase activity"/>
    <property type="evidence" value="ECO:0007669"/>
    <property type="project" value="UniProtKB-KW"/>
</dbReference>
<organism evidence="5 6">
    <name type="scientific">Muricomes intestini</name>
    <dbReference type="NCBI Taxonomy" id="1796634"/>
    <lineage>
        <taxon>Bacteria</taxon>
        <taxon>Bacillati</taxon>
        <taxon>Bacillota</taxon>
        <taxon>Clostridia</taxon>
        <taxon>Lachnospirales</taxon>
        <taxon>Lachnospiraceae</taxon>
        <taxon>Muricomes</taxon>
    </lineage>
</organism>
<dbReference type="GO" id="GO:0005737">
    <property type="term" value="C:cytoplasm"/>
    <property type="evidence" value="ECO:0007669"/>
    <property type="project" value="TreeGrafter"/>
</dbReference>
<dbReference type="InterPro" id="IPR036291">
    <property type="entry name" value="NAD(P)-bd_dom_sf"/>
</dbReference>